<accession>A0A9D4MV22</accession>
<gene>
    <name evidence="2" type="ORF">DPMN_008292</name>
</gene>
<sequence>MGKSLTFEQSVLEAIDIRKKHKCKDKICEINIWQTRHQLDMALLKIKHIQNELECVLFNTIFICSVYIVWMFVYMYASE</sequence>
<keyword evidence="1" id="KW-0812">Transmembrane</keyword>
<keyword evidence="1" id="KW-0472">Membrane</keyword>
<evidence type="ECO:0000313" key="3">
    <source>
        <dbReference type="Proteomes" id="UP000828390"/>
    </source>
</evidence>
<feature type="transmembrane region" description="Helical" evidence="1">
    <location>
        <begin position="55"/>
        <end position="77"/>
    </location>
</feature>
<evidence type="ECO:0000256" key="1">
    <source>
        <dbReference type="SAM" id="Phobius"/>
    </source>
</evidence>
<keyword evidence="1" id="KW-1133">Transmembrane helix</keyword>
<dbReference type="Proteomes" id="UP000828390">
    <property type="component" value="Unassembled WGS sequence"/>
</dbReference>
<dbReference type="EMBL" id="JAIWYP010000001">
    <property type="protein sequence ID" value="KAH3884313.1"/>
    <property type="molecule type" value="Genomic_DNA"/>
</dbReference>
<keyword evidence="3" id="KW-1185">Reference proteome</keyword>
<comment type="caution">
    <text evidence="2">The sequence shown here is derived from an EMBL/GenBank/DDBJ whole genome shotgun (WGS) entry which is preliminary data.</text>
</comment>
<reference evidence="2" key="1">
    <citation type="journal article" date="2019" name="bioRxiv">
        <title>The Genome of the Zebra Mussel, Dreissena polymorpha: A Resource for Invasive Species Research.</title>
        <authorList>
            <person name="McCartney M.A."/>
            <person name="Auch B."/>
            <person name="Kono T."/>
            <person name="Mallez S."/>
            <person name="Zhang Y."/>
            <person name="Obille A."/>
            <person name="Becker A."/>
            <person name="Abrahante J.E."/>
            <person name="Garbe J."/>
            <person name="Badalamenti J.P."/>
            <person name="Herman A."/>
            <person name="Mangelson H."/>
            <person name="Liachko I."/>
            <person name="Sullivan S."/>
            <person name="Sone E.D."/>
            <person name="Koren S."/>
            <person name="Silverstein K.A.T."/>
            <person name="Beckman K.B."/>
            <person name="Gohl D.M."/>
        </authorList>
    </citation>
    <scope>NUCLEOTIDE SEQUENCE</scope>
    <source>
        <strain evidence="2">Duluth1</strain>
        <tissue evidence="2">Whole animal</tissue>
    </source>
</reference>
<dbReference type="AlphaFoldDB" id="A0A9D4MV22"/>
<proteinExistence type="predicted"/>
<reference evidence="2" key="2">
    <citation type="submission" date="2020-11" db="EMBL/GenBank/DDBJ databases">
        <authorList>
            <person name="McCartney M.A."/>
            <person name="Auch B."/>
            <person name="Kono T."/>
            <person name="Mallez S."/>
            <person name="Becker A."/>
            <person name="Gohl D.M."/>
            <person name="Silverstein K.A.T."/>
            <person name="Koren S."/>
            <person name="Bechman K.B."/>
            <person name="Herman A."/>
            <person name="Abrahante J.E."/>
            <person name="Garbe J."/>
        </authorList>
    </citation>
    <scope>NUCLEOTIDE SEQUENCE</scope>
    <source>
        <strain evidence="2">Duluth1</strain>
        <tissue evidence="2">Whole animal</tissue>
    </source>
</reference>
<name>A0A9D4MV22_DREPO</name>
<organism evidence="2 3">
    <name type="scientific">Dreissena polymorpha</name>
    <name type="common">Zebra mussel</name>
    <name type="synonym">Mytilus polymorpha</name>
    <dbReference type="NCBI Taxonomy" id="45954"/>
    <lineage>
        <taxon>Eukaryota</taxon>
        <taxon>Metazoa</taxon>
        <taxon>Spiralia</taxon>
        <taxon>Lophotrochozoa</taxon>
        <taxon>Mollusca</taxon>
        <taxon>Bivalvia</taxon>
        <taxon>Autobranchia</taxon>
        <taxon>Heteroconchia</taxon>
        <taxon>Euheterodonta</taxon>
        <taxon>Imparidentia</taxon>
        <taxon>Neoheterodontei</taxon>
        <taxon>Myida</taxon>
        <taxon>Dreissenoidea</taxon>
        <taxon>Dreissenidae</taxon>
        <taxon>Dreissena</taxon>
    </lineage>
</organism>
<protein>
    <submittedName>
        <fullName evidence="2">Uncharacterized protein</fullName>
    </submittedName>
</protein>
<evidence type="ECO:0000313" key="2">
    <source>
        <dbReference type="EMBL" id="KAH3884313.1"/>
    </source>
</evidence>